<comment type="caution">
    <text evidence="9">The sequence shown here is derived from an EMBL/GenBank/DDBJ whole genome shotgun (WGS) entry which is preliminary data.</text>
</comment>
<evidence type="ECO:0000256" key="1">
    <source>
        <dbReference type="ARBA" id="ARBA00001968"/>
    </source>
</evidence>
<dbReference type="InterPro" id="IPR027806">
    <property type="entry name" value="HARBI1_dom"/>
</dbReference>
<evidence type="ECO:0000256" key="3">
    <source>
        <dbReference type="ARBA" id="ARBA00006958"/>
    </source>
</evidence>
<proteinExistence type="inferred from homology"/>
<evidence type="ECO:0000256" key="7">
    <source>
        <dbReference type="ARBA" id="ARBA00023242"/>
    </source>
</evidence>
<evidence type="ECO:0000259" key="8">
    <source>
        <dbReference type="Pfam" id="PF13359"/>
    </source>
</evidence>
<dbReference type="PANTHER" id="PTHR22930:SF85">
    <property type="entry name" value="GH03217P-RELATED"/>
    <property type="match status" value="1"/>
</dbReference>
<accession>A0AAN7ZMK7</accession>
<evidence type="ECO:0000313" key="9">
    <source>
        <dbReference type="EMBL" id="KAK5647992.1"/>
    </source>
</evidence>
<dbReference type="EMBL" id="JAVRBK010000002">
    <property type="protein sequence ID" value="KAK5647992.1"/>
    <property type="molecule type" value="Genomic_DNA"/>
</dbReference>
<reference evidence="9 10" key="1">
    <citation type="journal article" date="2024" name="Insects">
        <title>An Improved Chromosome-Level Genome Assembly of the Firefly Pyrocoelia pectoralis.</title>
        <authorList>
            <person name="Fu X."/>
            <person name="Meyer-Rochow V.B."/>
            <person name="Ballantyne L."/>
            <person name="Zhu X."/>
        </authorList>
    </citation>
    <scope>NUCLEOTIDE SEQUENCE [LARGE SCALE GENOMIC DNA]</scope>
    <source>
        <strain evidence="9">XCY_ONT2</strain>
    </source>
</reference>
<evidence type="ECO:0000256" key="5">
    <source>
        <dbReference type="ARBA" id="ARBA00022723"/>
    </source>
</evidence>
<keyword evidence="5" id="KW-0479">Metal-binding</keyword>
<evidence type="ECO:0000313" key="10">
    <source>
        <dbReference type="Proteomes" id="UP001329430"/>
    </source>
</evidence>
<dbReference type="Pfam" id="PF13359">
    <property type="entry name" value="DDE_Tnp_4"/>
    <property type="match status" value="1"/>
</dbReference>
<dbReference type="Proteomes" id="UP001329430">
    <property type="component" value="Chromosome 2"/>
</dbReference>
<comment type="cofactor">
    <cofactor evidence="1">
        <name>a divalent metal cation</name>
        <dbReference type="ChEBI" id="CHEBI:60240"/>
    </cofactor>
</comment>
<keyword evidence="4" id="KW-0540">Nuclease</keyword>
<keyword evidence="10" id="KW-1185">Reference proteome</keyword>
<dbReference type="GO" id="GO:0005634">
    <property type="term" value="C:nucleus"/>
    <property type="evidence" value="ECO:0007669"/>
    <property type="project" value="UniProtKB-SubCell"/>
</dbReference>
<dbReference type="GO" id="GO:0046872">
    <property type="term" value="F:metal ion binding"/>
    <property type="evidence" value="ECO:0007669"/>
    <property type="project" value="UniProtKB-KW"/>
</dbReference>
<evidence type="ECO:0000256" key="4">
    <source>
        <dbReference type="ARBA" id="ARBA00022722"/>
    </source>
</evidence>
<name>A0AAN7ZMK7_9COLE</name>
<protein>
    <recommendedName>
        <fullName evidence="8">DDE Tnp4 domain-containing protein</fullName>
    </recommendedName>
</protein>
<evidence type="ECO:0000256" key="6">
    <source>
        <dbReference type="ARBA" id="ARBA00022801"/>
    </source>
</evidence>
<keyword evidence="7" id="KW-0539">Nucleus</keyword>
<dbReference type="GO" id="GO:0004518">
    <property type="term" value="F:nuclease activity"/>
    <property type="evidence" value="ECO:0007669"/>
    <property type="project" value="UniProtKB-KW"/>
</dbReference>
<sequence length="211" mass="24361">MEIRGFPDIIGCIDCTHIAIVAPKAEDLEMPGVIFYCRKQYYSLNVQIVCNAKLQILNINARFPGSVHDSAIWQASLVRRHLANEFSENRQQMTYLLGDSGYPLEPWLLTPIANPAINNEREYNRRHKLIRNVIERTNGVLKQRFRSCLKHRTLHYPSERAAKIIYSAAILHNLCIENGNNENVDEDVDVAERNVLRQGRNMRNRIVGNYC</sequence>
<feature type="domain" description="DDE Tnp4" evidence="8">
    <location>
        <begin position="13"/>
        <end position="173"/>
    </location>
</feature>
<dbReference type="PANTHER" id="PTHR22930">
    <property type="match status" value="1"/>
</dbReference>
<dbReference type="AlphaFoldDB" id="A0AAN7ZMK7"/>
<keyword evidence="6" id="KW-0378">Hydrolase</keyword>
<gene>
    <name evidence="9" type="ORF">RI129_002884</name>
</gene>
<comment type="similarity">
    <text evidence="3">Belongs to the HARBI1 family.</text>
</comment>
<evidence type="ECO:0000256" key="2">
    <source>
        <dbReference type="ARBA" id="ARBA00004123"/>
    </source>
</evidence>
<organism evidence="9 10">
    <name type="scientific">Pyrocoelia pectoralis</name>
    <dbReference type="NCBI Taxonomy" id="417401"/>
    <lineage>
        <taxon>Eukaryota</taxon>
        <taxon>Metazoa</taxon>
        <taxon>Ecdysozoa</taxon>
        <taxon>Arthropoda</taxon>
        <taxon>Hexapoda</taxon>
        <taxon>Insecta</taxon>
        <taxon>Pterygota</taxon>
        <taxon>Neoptera</taxon>
        <taxon>Endopterygota</taxon>
        <taxon>Coleoptera</taxon>
        <taxon>Polyphaga</taxon>
        <taxon>Elateriformia</taxon>
        <taxon>Elateroidea</taxon>
        <taxon>Lampyridae</taxon>
        <taxon>Lampyrinae</taxon>
        <taxon>Pyrocoelia</taxon>
    </lineage>
</organism>
<dbReference type="GO" id="GO:0016787">
    <property type="term" value="F:hydrolase activity"/>
    <property type="evidence" value="ECO:0007669"/>
    <property type="project" value="UniProtKB-KW"/>
</dbReference>
<comment type="subcellular location">
    <subcellularLocation>
        <location evidence="2">Nucleus</location>
    </subcellularLocation>
</comment>
<dbReference type="InterPro" id="IPR045249">
    <property type="entry name" value="HARBI1-like"/>
</dbReference>